<gene>
    <name evidence="2" type="ORF">ACFOZ4_18975</name>
</gene>
<accession>A0ABV8LQH7</accession>
<name>A0ABV8LQH7_9ACTN</name>
<comment type="caution">
    <text evidence="2">The sequence shown here is derived from an EMBL/GenBank/DDBJ whole genome shotgun (WGS) entry which is preliminary data.</text>
</comment>
<keyword evidence="1" id="KW-0472">Membrane</keyword>
<organism evidence="2 3">
    <name type="scientific">Hamadaea flava</name>
    <dbReference type="NCBI Taxonomy" id="1742688"/>
    <lineage>
        <taxon>Bacteria</taxon>
        <taxon>Bacillati</taxon>
        <taxon>Actinomycetota</taxon>
        <taxon>Actinomycetes</taxon>
        <taxon>Micromonosporales</taxon>
        <taxon>Micromonosporaceae</taxon>
        <taxon>Hamadaea</taxon>
    </lineage>
</organism>
<sequence>MRRALRRHLLVLLLMVPICAVAVVTTLLDPWAAALIFTGMAIALGAGGEAMRAFTDGEAAETSKERQST</sequence>
<feature type="transmembrane region" description="Helical" evidence="1">
    <location>
        <begin position="30"/>
        <end position="47"/>
    </location>
</feature>
<evidence type="ECO:0000313" key="2">
    <source>
        <dbReference type="EMBL" id="MFC4132696.1"/>
    </source>
</evidence>
<protein>
    <submittedName>
        <fullName evidence="2">Uncharacterized protein</fullName>
    </submittedName>
</protein>
<keyword evidence="3" id="KW-1185">Reference proteome</keyword>
<dbReference type="RefSeq" id="WP_253752776.1">
    <property type="nucleotide sequence ID" value="NZ_JAMZDZ010000001.1"/>
</dbReference>
<dbReference type="Proteomes" id="UP001595816">
    <property type="component" value="Unassembled WGS sequence"/>
</dbReference>
<keyword evidence="1" id="KW-0812">Transmembrane</keyword>
<keyword evidence="1" id="KW-1133">Transmembrane helix</keyword>
<reference evidence="3" key="1">
    <citation type="journal article" date="2019" name="Int. J. Syst. Evol. Microbiol.">
        <title>The Global Catalogue of Microorganisms (GCM) 10K type strain sequencing project: providing services to taxonomists for standard genome sequencing and annotation.</title>
        <authorList>
            <consortium name="The Broad Institute Genomics Platform"/>
            <consortium name="The Broad Institute Genome Sequencing Center for Infectious Disease"/>
            <person name="Wu L."/>
            <person name="Ma J."/>
        </authorList>
    </citation>
    <scope>NUCLEOTIDE SEQUENCE [LARGE SCALE GENOMIC DNA]</scope>
    <source>
        <strain evidence="3">CGMCC 4.7289</strain>
    </source>
</reference>
<proteinExistence type="predicted"/>
<evidence type="ECO:0000313" key="3">
    <source>
        <dbReference type="Proteomes" id="UP001595816"/>
    </source>
</evidence>
<evidence type="ECO:0000256" key="1">
    <source>
        <dbReference type="SAM" id="Phobius"/>
    </source>
</evidence>
<dbReference type="EMBL" id="JBHSAY010000009">
    <property type="protein sequence ID" value="MFC4132696.1"/>
    <property type="molecule type" value="Genomic_DNA"/>
</dbReference>